<evidence type="ECO:0008006" key="3">
    <source>
        <dbReference type="Google" id="ProtNLM"/>
    </source>
</evidence>
<sequence length="166" mass="17886">MADHTASILAFDEWPPELRALFDGTLASADGRFTASLCVADAAQRVRTALLSAGELLAPDARTLAFALWPNSRTAQAVAASGRATLAFVFDEAFYQVQLDARRVPLDEVPLACFVGTIESGERQRVGYARLTSGIAFELSEAEAGATLARWREQAEWLKRAARAAA</sequence>
<gene>
    <name evidence="1" type="ORF">BRPE64_ACDS04370</name>
</gene>
<dbReference type="Gene3D" id="2.30.110.10">
    <property type="entry name" value="Electron Transport, Fmn-binding Protein, Chain A"/>
    <property type="match status" value="1"/>
</dbReference>
<dbReference type="HOGENOM" id="CLU_134270_0_0_4"/>
<dbReference type="EMBL" id="AP013058">
    <property type="protein sequence ID" value="BAN22191.1"/>
    <property type="molecule type" value="Genomic_DNA"/>
</dbReference>
<dbReference type="AlphaFoldDB" id="R4WTG0"/>
<dbReference type="Proteomes" id="UP000013966">
    <property type="component" value="Chromosome 1"/>
</dbReference>
<proteinExistence type="predicted"/>
<reference evidence="1 2" key="2">
    <citation type="journal article" date="2018" name="Int. J. Syst. Evol. Microbiol.">
        <title>Burkholderia insecticola sp. nov., a gut symbiotic bacterium of the bean bug Riptortus pedestris.</title>
        <authorList>
            <person name="Takeshita K."/>
            <person name="Tamaki H."/>
            <person name="Ohbayashi T."/>
            <person name="Meng X.-Y."/>
            <person name="Sone T."/>
            <person name="Mitani Y."/>
            <person name="Peeters C."/>
            <person name="Kikuchi Y."/>
            <person name="Vandamme P."/>
        </authorList>
    </citation>
    <scope>NUCLEOTIDE SEQUENCE [LARGE SCALE GENOMIC DNA]</scope>
    <source>
        <strain evidence="1">RPE64</strain>
    </source>
</reference>
<organism evidence="1 2">
    <name type="scientific">Caballeronia insecticola</name>
    <dbReference type="NCBI Taxonomy" id="758793"/>
    <lineage>
        <taxon>Bacteria</taxon>
        <taxon>Pseudomonadati</taxon>
        <taxon>Pseudomonadota</taxon>
        <taxon>Betaproteobacteria</taxon>
        <taxon>Burkholderiales</taxon>
        <taxon>Burkholderiaceae</taxon>
        <taxon>Caballeronia</taxon>
    </lineage>
</organism>
<protein>
    <recommendedName>
        <fullName evidence="3">Vanillate decarboxylase VdcD protein</fullName>
    </recommendedName>
</protein>
<dbReference type="InterPro" id="IPR012349">
    <property type="entry name" value="Split_barrel_FMN-bd"/>
</dbReference>
<reference evidence="1 2" key="1">
    <citation type="journal article" date="2013" name="Genome Announc.">
        <title>Complete Genome Sequence of Burkholderia sp. Strain RPE64, Bacterial Symbiont of the Bean Bug Riptortus pedestris.</title>
        <authorList>
            <person name="Shibata T.F."/>
            <person name="Maeda T."/>
            <person name="Nikoh N."/>
            <person name="Yamaguchi K."/>
            <person name="Oshima K."/>
            <person name="Hattori M."/>
            <person name="Nishiyama T."/>
            <person name="Hasebe M."/>
            <person name="Fukatsu T."/>
            <person name="Kikuchi Y."/>
            <person name="Shigenobu S."/>
        </authorList>
    </citation>
    <scope>NUCLEOTIDE SEQUENCE [LARGE SCALE GENOMIC DNA]</scope>
</reference>
<keyword evidence="2" id="KW-1185">Reference proteome</keyword>
<dbReference type="KEGG" id="buo:BRPE64_ACDS04370"/>
<dbReference type="SUPFAM" id="SSF50475">
    <property type="entry name" value="FMN-binding split barrel"/>
    <property type="match status" value="1"/>
</dbReference>
<dbReference type="PATRIC" id="fig|758793.3.peg.436"/>
<dbReference type="OrthoDB" id="6518717at2"/>
<name>R4WTG0_9BURK</name>
<accession>R4WTG0</accession>
<evidence type="ECO:0000313" key="2">
    <source>
        <dbReference type="Proteomes" id="UP000013966"/>
    </source>
</evidence>
<dbReference type="RefSeq" id="WP_016344354.1">
    <property type="nucleotide sequence ID" value="NC_021287.1"/>
</dbReference>
<evidence type="ECO:0000313" key="1">
    <source>
        <dbReference type="EMBL" id="BAN22191.1"/>
    </source>
</evidence>